<feature type="transmembrane region" description="Helical" evidence="8">
    <location>
        <begin position="84"/>
        <end position="103"/>
    </location>
</feature>
<protein>
    <submittedName>
        <fullName evidence="10">General substrate transporter-2</fullName>
    </submittedName>
</protein>
<evidence type="ECO:0000256" key="5">
    <source>
        <dbReference type="ARBA" id="ARBA00022989"/>
    </source>
</evidence>
<dbReference type="FunFam" id="1.20.1250.20:FF:000134">
    <property type="entry name" value="MFS sugar transporter protein"/>
    <property type="match status" value="1"/>
</dbReference>
<feature type="transmembrane region" description="Helical" evidence="8">
    <location>
        <begin position="265"/>
        <end position="289"/>
    </location>
</feature>
<keyword evidence="5 8" id="KW-1133">Transmembrane helix</keyword>
<dbReference type="Pfam" id="PF00083">
    <property type="entry name" value="Sugar_tr"/>
    <property type="match status" value="1"/>
</dbReference>
<accession>A0A3D8RZA7</accession>
<comment type="caution">
    <text evidence="10">The sequence shown here is derived from an EMBL/GenBank/DDBJ whole genome shotgun (WGS) entry which is preliminary data.</text>
</comment>
<feature type="transmembrane region" description="Helical" evidence="8">
    <location>
        <begin position="12"/>
        <end position="37"/>
    </location>
</feature>
<feature type="domain" description="Major facilitator superfamily (MFS) profile" evidence="9">
    <location>
        <begin position="15"/>
        <end position="450"/>
    </location>
</feature>
<dbReference type="InterPro" id="IPR020846">
    <property type="entry name" value="MFS_dom"/>
</dbReference>
<dbReference type="AlphaFoldDB" id="A0A3D8RZA7"/>
<feature type="transmembrane region" description="Helical" evidence="8">
    <location>
        <begin position="141"/>
        <end position="160"/>
    </location>
</feature>
<evidence type="ECO:0000256" key="8">
    <source>
        <dbReference type="SAM" id="Phobius"/>
    </source>
</evidence>
<dbReference type="NCBIfam" id="TIGR00879">
    <property type="entry name" value="SP"/>
    <property type="match status" value="1"/>
</dbReference>
<reference evidence="10 11" key="1">
    <citation type="journal article" date="2018" name="IMA Fungus">
        <title>IMA Genome-F 9: Draft genome sequence of Annulohypoxylon stygium, Aspergillus mulundensis, Berkeleyomyces basicola (syn. Thielaviopsis basicola), Ceratocystis smalleyi, two Cercospora beticola strains, Coleophoma cylindrospora, Fusarium fracticaudum, Phialophora cf. hyalina, and Morchella septimelata.</title>
        <authorList>
            <person name="Wingfield B.D."/>
            <person name="Bills G.F."/>
            <person name="Dong Y."/>
            <person name="Huang W."/>
            <person name="Nel W.J."/>
            <person name="Swalarsk-Parry B.S."/>
            <person name="Vaghefi N."/>
            <person name="Wilken P.M."/>
            <person name="An Z."/>
            <person name="de Beer Z.W."/>
            <person name="De Vos L."/>
            <person name="Chen L."/>
            <person name="Duong T.A."/>
            <person name="Gao Y."/>
            <person name="Hammerbacher A."/>
            <person name="Kikkert J.R."/>
            <person name="Li Y."/>
            <person name="Li H."/>
            <person name="Li K."/>
            <person name="Li Q."/>
            <person name="Liu X."/>
            <person name="Ma X."/>
            <person name="Naidoo K."/>
            <person name="Pethybridge S.J."/>
            <person name="Sun J."/>
            <person name="Steenkamp E.T."/>
            <person name="van der Nest M.A."/>
            <person name="van Wyk S."/>
            <person name="Wingfield M.J."/>
            <person name="Xiong C."/>
            <person name="Yue Q."/>
            <person name="Zhang X."/>
        </authorList>
    </citation>
    <scope>NUCLEOTIDE SEQUENCE [LARGE SCALE GENOMIC DNA]</scope>
    <source>
        <strain evidence="10 11">BP6252</strain>
    </source>
</reference>
<dbReference type="Proteomes" id="UP000256645">
    <property type="component" value="Unassembled WGS sequence"/>
</dbReference>
<dbReference type="PROSITE" id="PS50850">
    <property type="entry name" value="MFS"/>
    <property type="match status" value="1"/>
</dbReference>
<sequence>MVFSNLRGTSLNIAITAASGAGFLLFGYDQGIFGGILTNNNFLDLFGHPGPTLQGQIVALYDIGCILGCLLSMFVGDMLGRRRAILVGCTILIVGAVIQTTAYRTAQMIAGRIVAGIGNGLNTTAIPIWQVETAKTSHRGALIVFQLVTVIFGVSLTNWMNYGFTYLPNSEISWRFPLAFQIFFALVTIFLVSFLPESPRWLILKNRTQKAAEIIAHLRDKPNNDPEILAEVQMLAENVAHEAADQSIPFREVFRNGRQQTLRRILLGMGTQFMQQVGGTNVVATYMPVVLTRSFGMSERLSLILSATVSMWLMIWGALCAVFIDSVGRKRLMTWGAFFESICFAMIAAGLAVGGKAMLIVAVVFIYLYYTFYGLSFLSIPFMYPAEINSQRMRNIGTSFSTLTNWCLCYVVVSITPTGIANLGWKYYLIYAITNMCFVPLVHFFYVETARLSLEEIDRVFEFKYEGGSGTTYEEAARLARAWRPSDSKKTGTGVEVDHVEVADVEK</sequence>
<feature type="transmembrane region" description="Helical" evidence="8">
    <location>
        <begin position="301"/>
        <end position="323"/>
    </location>
</feature>
<comment type="subcellular location">
    <subcellularLocation>
        <location evidence="1">Membrane</location>
        <topology evidence="1">Multi-pass membrane protein</topology>
    </subcellularLocation>
</comment>
<keyword evidence="3 7" id="KW-0813">Transport</keyword>
<evidence type="ECO:0000256" key="3">
    <source>
        <dbReference type="ARBA" id="ARBA00022448"/>
    </source>
</evidence>
<feature type="transmembrane region" description="Helical" evidence="8">
    <location>
        <begin position="109"/>
        <end position="129"/>
    </location>
</feature>
<gene>
    <name evidence="10" type="ORF">BP6252_04035</name>
</gene>
<dbReference type="PANTHER" id="PTHR48022:SF28">
    <property type="entry name" value="MAJOR FACILITATOR SUPERFAMILY (MFS) PROFILE DOMAIN-CONTAINING PROTEIN-RELATED"/>
    <property type="match status" value="1"/>
</dbReference>
<name>A0A3D8RZA7_9HELO</name>
<organism evidence="10 11">
    <name type="scientific">Coleophoma cylindrospora</name>
    <dbReference type="NCBI Taxonomy" id="1849047"/>
    <lineage>
        <taxon>Eukaryota</taxon>
        <taxon>Fungi</taxon>
        <taxon>Dikarya</taxon>
        <taxon>Ascomycota</taxon>
        <taxon>Pezizomycotina</taxon>
        <taxon>Leotiomycetes</taxon>
        <taxon>Helotiales</taxon>
        <taxon>Dermateaceae</taxon>
        <taxon>Coleophoma</taxon>
    </lineage>
</organism>
<feature type="transmembrane region" description="Helical" evidence="8">
    <location>
        <begin position="396"/>
        <end position="416"/>
    </location>
</feature>
<dbReference type="Gene3D" id="1.20.1250.20">
    <property type="entry name" value="MFS general substrate transporter like domains"/>
    <property type="match status" value="1"/>
</dbReference>
<dbReference type="OrthoDB" id="6133115at2759"/>
<evidence type="ECO:0000313" key="10">
    <source>
        <dbReference type="EMBL" id="RDW79397.1"/>
    </source>
</evidence>
<evidence type="ECO:0000313" key="11">
    <source>
        <dbReference type="Proteomes" id="UP000256645"/>
    </source>
</evidence>
<dbReference type="InterPro" id="IPR036259">
    <property type="entry name" value="MFS_trans_sf"/>
</dbReference>
<keyword evidence="6 8" id="KW-0472">Membrane</keyword>
<dbReference type="GO" id="GO:0016020">
    <property type="term" value="C:membrane"/>
    <property type="evidence" value="ECO:0007669"/>
    <property type="project" value="UniProtKB-SubCell"/>
</dbReference>
<dbReference type="InterPro" id="IPR005828">
    <property type="entry name" value="MFS_sugar_transport-like"/>
</dbReference>
<dbReference type="PANTHER" id="PTHR48022">
    <property type="entry name" value="PLASTIDIC GLUCOSE TRANSPORTER 4"/>
    <property type="match status" value="1"/>
</dbReference>
<feature type="transmembrane region" description="Helical" evidence="8">
    <location>
        <begin position="57"/>
        <end position="75"/>
    </location>
</feature>
<evidence type="ECO:0000256" key="6">
    <source>
        <dbReference type="ARBA" id="ARBA00023136"/>
    </source>
</evidence>
<feature type="transmembrane region" description="Helical" evidence="8">
    <location>
        <begin position="428"/>
        <end position="447"/>
    </location>
</feature>
<dbReference type="SUPFAM" id="SSF103473">
    <property type="entry name" value="MFS general substrate transporter"/>
    <property type="match status" value="1"/>
</dbReference>
<feature type="transmembrane region" description="Helical" evidence="8">
    <location>
        <begin position="335"/>
        <end position="353"/>
    </location>
</feature>
<dbReference type="EMBL" id="PDLM01000004">
    <property type="protein sequence ID" value="RDW79397.1"/>
    <property type="molecule type" value="Genomic_DNA"/>
</dbReference>
<feature type="transmembrane region" description="Helical" evidence="8">
    <location>
        <begin position="359"/>
        <end position="384"/>
    </location>
</feature>
<comment type="similarity">
    <text evidence="2 7">Belongs to the major facilitator superfamily. Sugar transporter (TC 2.A.1.1) family.</text>
</comment>
<keyword evidence="4 8" id="KW-0812">Transmembrane</keyword>
<feature type="transmembrane region" description="Helical" evidence="8">
    <location>
        <begin position="172"/>
        <end position="195"/>
    </location>
</feature>
<dbReference type="PRINTS" id="PR00171">
    <property type="entry name" value="SUGRTRNSPORT"/>
</dbReference>
<dbReference type="GO" id="GO:0005351">
    <property type="term" value="F:carbohydrate:proton symporter activity"/>
    <property type="evidence" value="ECO:0007669"/>
    <property type="project" value="TreeGrafter"/>
</dbReference>
<evidence type="ECO:0000256" key="7">
    <source>
        <dbReference type="RuleBase" id="RU003346"/>
    </source>
</evidence>
<dbReference type="InterPro" id="IPR003663">
    <property type="entry name" value="Sugar/inositol_transpt"/>
</dbReference>
<proteinExistence type="inferred from homology"/>
<evidence type="ECO:0000256" key="2">
    <source>
        <dbReference type="ARBA" id="ARBA00010992"/>
    </source>
</evidence>
<keyword evidence="11" id="KW-1185">Reference proteome</keyword>
<evidence type="ECO:0000256" key="4">
    <source>
        <dbReference type="ARBA" id="ARBA00022692"/>
    </source>
</evidence>
<evidence type="ECO:0000256" key="1">
    <source>
        <dbReference type="ARBA" id="ARBA00004141"/>
    </source>
</evidence>
<dbReference type="InterPro" id="IPR050360">
    <property type="entry name" value="MFS_Sugar_Transporters"/>
</dbReference>
<evidence type="ECO:0000259" key="9">
    <source>
        <dbReference type="PROSITE" id="PS50850"/>
    </source>
</evidence>